<name>A0A1M5G2G4_LOKAT</name>
<dbReference type="CDD" id="cd03349">
    <property type="entry name" value="LbH_XAT"/>
    <property type="match status" value="1"/>
</dbReference>
<evidence type="ECO:0000313" key="5">
    <source>
        <dbReference type="EMBL" id="SHF98017.1"/>
    </source>
</evidence>
<gene>
    <name evidence="5" type="ORF">SAMN05444339_1332</name>
</gene>
<dbReference type="PANTHER" id="PTHR43300">
    <property type="entry name" value="ACETYLTRANSFERASE"/>
    <property type="match status" value="1"/>
</dbReference>
<dbReference type="InterPro" id="IPR018357">
    <property type="entry name" value="Hexapep_transf_CS"/>
</dbReference>
<dbReference type="Proteomes" id="UP000183987">
    <property type="component" value="Unassembled WGS sequence"/>
</dbReference>
<dbReference type="InterPro" id="IPR011004">
    <property type="entry name" value="Trimer_LpxA-like_sf"/>
</dbReference>
<evidence type="ECO:0008006" key="7">
    <source>
        <dbReference type="Google" id="ProtNLM"/>
    </source>
</evidence>
<evidence type="ECO:0000256" key="3">
    <source>
        <dbReference type="ARBA" id="ARBA00022737"/>
    </source>
</evidence>
<dbReference type="InterPro" id="IPR050179">
    <property type="entry name" value="Trans_hexapeptide_repeat"/>
</dbReference>
<dbReference type="RefSeq" id="WP_084114722.1">
    <property type="nucleotide sequence ID" value="NZ_FQUE01000033.1"/>
</dbReference>
<accession>A0A1M5G2G4</accession>
<dbReference type="PANTHER" id="PTHR43300:SF11">
    <property type="entry name" value="ACETYLTRANSFERASE RV3034C-RELATED"/>
    <property type="match status" value="1"/>
</dbReference>
<dbReference type="InterPro" id="IPR001451">
    <property type="entry name" value="Hexapep"/>
</dbReference>
<dbReference type="EMBL" id="FQUE01000033">
    <property type="protein sequence ID" value="SHF98017.1"/>
    <property type="molecule type" value="Genomic_DNA"/>
</dbReference>
<dbReference type="Pfam" id="PF00132">
    <property type="entry name" value="Hexapep"/>
    <property type="match status" value="1"/>
</dbReference>
<dbReference type="OrthoDB" id="9815592at2"/>
<dbReference type="SUPFAM" id="SSF51161">
    <property type="entry name" value="Trimeric LpxA-like enzymes"/>
    <property type="match status" value="1"/>
</dbReference>
<dbReference type="Gene3D" id="2.160.10.10">
    <property type="entry name" value="Hexapeptide repeat proteins"/>
    <property type="match status" value="1"/>
</dbReference>
<keyword evidence="6" id="KW-1185">Reference proteome</keyword>
<evidence type="ECO:0000256" key="2">
    <source>
        <dbReference type="ARBA" id="ARBA00022679"/>
    </source>
</evidence>
<keyword evidence="2" id="KW-0808">Transferase</keyword>
<dbReference type="STRING" id="366533.SAMN05444339_1332"/>
<sequence length="244" mass="27961">MSHKFSNKLDDISQKLTQYGVHHNLDKKVIARFWGEIEAPVRISESRIFHDFSIGAFSYLTGGFFYHTHIGRYCSLASDLHVGQGNHPIDWLSTHPFQYQRLKYVVGSGYADREIYYEDVEKADNSTVVKPIKTIIGSDVWIGYGAYIKNGVTIGDGAVIGARSVVTKDVPPYAIVVGHPARVIKYRFDEDVCQRLIKSHWWRYSPWQLRHVNFTDISKAIEQIEKMTDDGTPDYKPGIIELHR</sequence>
<keyword evidence="4" id="KW-0012">Acyltransferase</keyword>
<evidence type="ECO:0000313" key="6">
    <source>
        <dbReference type="Proteomes" id="UP000183987"/>
    </source>
</evidence>
<dbReference type="GO" id="GO:0016746">
    <property type="term" value="F:acyltransferase activity"/>
    <property type="evidence" value="ECO:0007669"/>
    <property type="project" value="UniProtKB-KW"/>
</dbReference>
<dbReference type="AlphaFoldDB" id="A0A1M5G2G4"/>
<organism evidence="5 6">
    <name type="scientific">Loktanella atrilutea</name>
    <dbReference type="NCBI Taxonomy" id="366533"/>
    <lineage>
        <taxon>Bacteria</taxon>
        <taxon>Pseudomonadati</taxon>
        <taxon>Pseudomonadota</taxon>
        <taxon>Alphaproteobacteria</taxon>
        <taxon>Rhodobacterales</taxon>
        <taxon>Roseobacteraceae</taxon>
        <taxon>Loktanella</taxon>
    </lineage>
</organism>
<evidence type="ECO:0000256" key="1">
    <source>
        <dbReference type="ARBA" id="ARBA00007274"/>
    </source>
</evidence>
<dbReference type="PROSITE" id="PS00101">
    <property type="entry name" value="HEXAPEP_TRANSFERASES"/>
    <property type="match status" value="1"/>
</dbReference>
<comment type="similarity">
    <text evidence="1">Belongs to the transferase hexapeptide repeat family.</text>
</comment>
<evidence type="ECO:0000256" key="4">
    <source>
        <dbReference type="ARBA" id="ARBA00023315"/>
    </source>
</evidence>
<reference evidence="6" key="1">
    <citation type="submission" date="2016-11" db="EMBL/GenBank/DDBJ databases">
        <authorList>
            <person name="Varghese N."/>
            <person name="Submissions S."/>
        </authorList>
    </citation>
    <scope>NUCLEOTIDE SEQUENCE [LARGE SCALE GENOMIC DNA]</scope>
    <source>
        <strain evidence="6">DSM 29326</strain>
    </source>
</reference>
<proteinExistence type="inferred from homology"/>
<protein>
    <recommendedName>
        <fullName evidence="7">Transferase hexapeptide (Six repeat-containing protein)</fullName>
    </recommendedName>
</protein>
<keyword evidence="3" id="KW-0677">Repeat</keyword>